<dbReference type="InterPro" id="IPR027266">
    <property type="entry name" value="TrmE/GcvT-like"/>
</dbReference>
<evidence type="ECO:0000256" key="8">
    <source>
        <dbReference type="ARBA" id="ARBA00023128"/>
    </source>
</evidence>
<proteinExistence type="inferred from homology"/>
<dbReference type="InterPro" id="IPR028896">
    <property type="entry name" value="GcvT/YgfZ/DmdA"/>
</dbReference>
<dbReference type="OrthoDB" id="10263536at2759"/>
<keyword evidence="8 12" id="KW-0496">Mitochondrion</keyword>
<accession>A0A139AIY7</accession>
<comment type="similarity">
    <text evidence="2 12">Belongs to the GcvT family.</text>
</comment>
<evidence type="ECO:0000256" key="5">
    <source>
        <dbReference type="ARBA" id="ARBA00022576"/>
    </source>
</evidence>
<protein>
    <recommendedName>
        <fullName evidence="4 12">Aminomethyltransferase</fullName>
        <ecNumber evidence="4 12">2.1.2.10</ecNumber>
    </recommendedName>
    <alternativeName>
        <fullName evidence="9 12">Glycine cleavage system T protein</fullName>
    </alternativeName>
</protein>
<dbReference type="Gene3D" id="4.10.1250.10">
    <property type="entry name" value="Aminomethyltransferase fragment"/>
    <property type="match status" value="1"/>
</dbReference>
<dbReference type="InterPro" id="IPR029043">
    <property type="entry name" value="GcvT/YgfZ_C"/>
</dbReference>
<dbReference type="PANTHER" id="PTHR43757">
    <property type="entry name" value="AMINOMETHYLTRANSFERASE"/>
    <property type="match status" value="1"/>
</dbReference>
<dbReference type="PANTHER" id="PTHR43757:SF2">
    <property type="entry name" value="AMINOMETHYLTRANSFERASE, MITOCHONDRIAL"/>
    <property type="match status" value="1"/>
</dbReference>
<evidence type="ECO:0000256" key="1">
    <source>
        <dbReference type="ARBA" id="ARBA00004173"/>
    </source>
</evidence>
<keyword evidence="5 12" id="KW-0032">Aminotransferase</keyword>
<comment type="catalytic activity">
    <reaction evidence="10 12">
        <text>N(6)-[(R)-S(8)-aminomethyldihydrolipoyl]-L-lysyl-[protein] + (6S)-5,6,7,8-tetrahydrofolate = N(6)-[(R)-dihydrolipoyl]-L-lysyl-[protein] + (6R)-5,10-methylene-5,6,7,8-tetrahydrofolate + NH4(+)</text>
        <dbReference type="Rhea" id="RHEA:16945"/>
        <dbReference type="Rhea" id="RHEA-COMP:10475"/>
        <dbReference type="Rhea" id="RHEA-COMP:10492"/>
        <dbReference type="ChEBI" id="CHEBI:15636"/>
        <dbReference type="ChEBI" id="CHEBI:28938"/>
        <dbReference type="ChEBI" id="CHEBI:57453"/>
        <dbReference type="ChEBI" id="CHEBI:83100"/>
        <dbReference type="ChEBI" id="CHEBI:83143"/>
        <dbReference type="EC" id="2.1.2.10"/>
    </reaction>
</comment>
<evidence type="ECO:0000256" key="6">
    <source>
        <dbReference type="ARBA" id="ARBA00022679"/>
    </source>
</evidence>
<dbReference type="InterPro" id="IPR006223">
    <property type="entry name" value="GcvT"/>
</dbReference>
<dbReference type="SUPFAM" id="SSF101790">
    <property type="entry name" value="Aminomethyltransferase beta-barrel domain"/>
    <property type="match status" value="1"/>
</dbReference>
<dbReference type="Gene3D" id="2.40.30.110">
    <property type="entry name" value="Aminomethyltransferase beta-barrel domains"/>
    <property type="match status" value="1"/>
</dbReference>
<dbReference type="GO" id="GO:0004047">
    <property type="term" value="F:aminomethyltransferase activity"/>
    <property type="evidence" value="ECO:0007669"/>
    <property type="project" value="UniProtKB-EC"/>
</dbReference>
<comment type="subunit">
    <text evidence="3 12">The glycine cleavage system is composed of four proteins: P, T, L and H.</text>
</comment>
<dbReference type="FunFam" id="2.40.30.110:FF:000002">
    <property type="entry name" value="Aminomethyltransferase"/>
    <property type="match status" value="1"/>
</dbReference>
<dbReference type="FunFam" id="4.10.1250.10:FF:000002">
    <property type="entry name" value="Aminomethyltransferase"/>
    <property type="match status" value="1"/>
</dbReference>
<evidence type="ECO:0000256" key="4">
    <source>
        <dbReference type="ARBA" id="ARBA00012616"/>
    </source>
</evidence>
<dbReference type="STRING" id="1344416.A0A139AIY7"/>
<dbReference type="InterPro" id="IPR006222">
    <property type="entry name" value="GCVT_N"/>
</dbReference>
<dbReference type="FunFam" id="3.30.70.1400:FF:000001">
    <property type="entry name" value="Aminomethyltransferase"/>
    <property type="match status" value="1"/>
</dbReference>
<dbReference type="PIRSF" id="PIRSF006487">
    <property type="entry name" value="GcvT"/>
    <property type="match status" value="1"/>
</dbReference>
<reference evidence="15 16" key="1">
    <citation type="journal article" date="2015" name="Genome Biol. Evol.">
        <title>Phylogenomic analyses indicate that early fungi evolved digesting cell walls of algal ancestors of land plants.</title>
        <authorList>
            <person name="Chang Y."/>
            <person name="Wang S."/>
            <person name="Sekimoto S."/>
            <person name="Aerts A.L."/>
            <person name="Choi C."/>
            <person name="Clum A."/>
            <person name="LaButti K.M."/>
            <person name="Lindquist E.A."/>
            <person name="Yee Ngan C."/>
            <person name="Ohm R.A."/>
            <person name="Salamov A.A."/>
            <person name="Grigoriev I.V."/>
            <person name="Spatafora J.W."/>
            <person name="Berbee M.L."/>
        </authorList>
    </citation>
    <scope>NUCLEOTIDE SEQUENCE [LARGE SCALE GENOMIC DNA]</scope>
    <source>
        <strain evidence="15 16">JEL478</strain>
    </source>
</reference>
<dbReference type="NCBIfam" id="TIGR00528">
    <property type="entry name" value="gcvT"/>
    <property type="match status" value="1"/>
</dbReference>
<gene>
    <name evidence="15" type="ORF">M427DRAFT_55097</name>
</gene>
<dbReference type="InterPro" id="IPR013977">
    <property type="entry name" value="GcvT_C"/>
</dbReference>
<feature type="binding site" evidence="11">
    <location>
        <position position="189"/>
    </location>
    <ligand>
        <name>substrate</name>
    </ligand>
</feature>
<feature type="domain" description="Aminomethyltransferase C-terminal" evidence="14">
    <location>
        <begin position="278"/>
        <end position="355"/>
    </location>
</feature>
<dbReference type="Gene3D" id="3.30.1360.120">
    <property type="entry name" value="Probable tRNA modification gtpase trme, domain 1"/>
    <property type="match status" value="1"/>
</dbReference>
<feature type="domain" description="GCVT N-terminal" evidence="13">
    <location>
        <begin position="1"/>
        <end position="255"/>
    </location>
</feature>
<dbReference type="SUPFAM" id="SSF103025">
    <property type="entry name" value="Folate-binding domain"/>
    <property type="match status" value="1"/>
</dbReference>
<dbReference type="Pfam" id="PF08669">
    <property type="entry name" value="GCV_T_C"/>
    <property type="match status" value="1"/>
</dbReference>
<evidence type="ECO:0000256" key="12">
    <source>
        <dbReference type="RuleBase" id="RU003981"/>
    </source>
</evidence>
<evidence type="ECO:0000259" key="14">
    <source>
        <dbReference type="Pfam" id="PF08669"/>
    </source>
</evidence>
<evidence type="ECO:0000313" key="15">
    <source>
        <dbReference type="EMBL" id="KXS16750.1"/>
    </source>
</evidence>
<dbReference type="Pfam" id="PF01571">
    <property type="entry name" value="GCV_T"/>
    <property type="match status" value="1"/>
</dbReference>
<keyword evidence="6 12" id="KW-0808">Transferase</keyword>
<evidence type="ECO:0000259" key="13">
    <source>
        <dbReference type="Pfam" id="PF01571"/>
    </source>
</evidence>
<keyword evidence="7 12" id="KW-0809">Transit peptide</keyword>
<dbReference type="EC" id="2.1.2.10" evidence="4 12"/>
<comment type="subcellular location">
    <subcellularLocation>
        <location evidence="1 12">Mitochondrion</location>
    </subcellularLocation>
</comment>
<dbReference type="EMBL" id="KQ965750">
    <property type="protein sequence ID" value="KXS16750.1"/>
    <property type="molecule type" value="Genomic_DNA"/>
</dbReference>
<name>A0A139AIY7_GONPJ</name>
<evidence type="ECO:0000256" key="11">
    <source>
        <dbReference type="PIRSR" id="PIRSR006487-1"/>
    </source>
</evidence>
<dbReference type="GO" id="GO:0008483">
    <property type="term" value="F:transaminase activity"/>
    <property type="evidence" value="ECO:0007669"/>
    <property type="project" value="UniProtKB-KW"/>
</dbReference>
<dbReference type="GO" id="GO:0005960">
    <property type="term" value="C:glycine cleavage complex"/>
    <property type="evidence" value="ECO:0007669"/>
    <property type="project" value="InterPro"/>
</dbReference>
<dbReference type="NCBIfam" id="NF001567">
    <property type="entry name" value="PRK00389.1"/>
    <property type="match status" value="1"/>
</dbReference>
<sequence>MVPFAGWEMPVQYADMGVLQSHHHVRESAGLFDVSHMLQTKITGSDHLAFLSRVLVADLSSVPSDRAQLSLITNDRGGIIDDCVVQRRDDHVYLVSNAGTRDKDLAHLHTQLEIFRKEGGDVALEVMEGESLLALQGPKSAQALATLITAPSSPDFLASIPFMAAADVDVAGVPVRLTRCGYTGEDGFEISLPHSEAPRIAELLLSSLGGSVVKLAGLGPRDSLRLEAGLCLYGHDVDEDVSPVEAGLAWTISKKRRAEGGFLGAETILDQIKSGPTRKRVGLIVDGAPAREGAQILSLSGEKLGKVTSGAPSPSLKKNVAMGYVPAGQSKLGTELQVEVRGKKYNAKVVKMPFVPARYYKPN</sequence>
<evidence type="ECO:0000256" key="7">
    <source>
        <dbReference type="ARBA" id="ARBA00022946"/>
    </source>
</evidence>
<dbReference type="GO" id="GO:0006546">
    <property type="term" value="P:glycine catabolic process"/>
    <property type="evidence" value="ECO:0007669"/>
    <property type="project" value="InterPro"/>
</dbReference>
<evidence type="ECO:0000256" key="2">
    <source>
        <dbReference type="ARBA" id="ARBA00008609"/>
    </source>
</evidence>
<evidence type="ECO:0000256" key="9">
    <source>
        <dbReference type="ARBA" id="ARBA00031395"/>
    </source>
</evidence>
<dbReference type="GO" id="GO:0005739">
    <property type="term" value="C:mitochondrion"/>
    <property type="evidence" value="ECO:0007669"/>
    <property type="project" value="UniProtKB-SubCell"/>
</dbReference>
<keyword evidence="16" id="KW-1185">Reference proteome</keyword>
<evidence type="ECO:0000313" key="16">
    <source>
        <dbReference type="Proteomes" id="UP000070544"/>
    </source>
</evidence>
<dbReference type="Proteomes" id="UP000070544">
    <property type="component" value="Unassembled WGS sequence"/>
</dbReference>
<evidence type="ECO:0000256" key="3">
    <source>
        <dbReference type="ARBA" id="ARBA00011690"/>
    </source>
</evidence>
<evidence type="ECO:0000256" key="10">
    <source>
        <dbReference type="ARBA" id="ARBA00047665"/>
    </source>
</evidence>
<comment type="function">
    <text evidence="12">The glycine cleavage system catalyzes the degradation of glycine.</text>
</comment>
<dbReference type="Gene3D" id="3.30.70.1400">
    <property type="entry name" value="Aminomethyltransferase beta-barrel domains"/>
    <property type="match status" value="1"/>
</dbReference>
<dbReference type="AlphaFoldDB" id="A0A139AIY7"/>
<dbReference type="OMA" id="MPVQYPA"/>
<organism evidence="15 16">
    <name type="scientific">Gonapodya prolifera (strain JEL478)</name>
    <name type="common">Monoblepharis prolifera</name>
    <dbReference type="NCBI Taxonomy" id="1344416"/>
    <lineage>
        <taxon>Eukaryota</taxon>
        <taxon>Fungi</taxon>
        <taxon>Fungi incertae sedis</taxon>
        <taxon>Chytridiomycota</taxon>
        <taxon>Chytridiomycota incertae sedis</taxon>
        <taxon>Monoblepharidomycetes</taxon>
        <taxon>Monoblepharidales</taxon>
        <taxon>Gonapodyaceae</taxon>
        <taxon>Gonapodya</taxon>
    </lineage>
</organism>